<keyword evidence="4" id="KW-0833">Ubl conjugation pathway</keyword>
<comment type="subcellular location">
    <subcellularLocation>
        <location evidence="1">Nucleus</location>
    </subcellularLocation>
</comment>
<dbReference type="GO" id="GO:0000209">
    <property type="term" value="P:protein polyubiquitination"/>
    <property type="evidence" value="ECO:0007669"/>
    <property type="project" value="TreeGrafter"/>
</dbReference>
<evidence type="ECO:0000256" key="5">
    <source>
        <dbReference type="ARBA" id="ARBA00023242"/>
    </source>
</evidence>
<dbReference type="PANTHER" id="PTHR13931">
    <property type="entry name" value="UBIQUITINATION FACTOR E4"/>
    <property type="match status" value="1"/>
</dbReference>
<dbReference type="OrthoDB" id="20295at2759"/>
<dbReference type="InterPro" id="IPR045132">
    <property type="entry name" value="UBE4"/>
</dbReference>
<evidence type="ECO:0000256" key="4">
    <source>
        <dbReference type="ARBA" id="ARBA00022786"/>
    </source>
</evidence>
<dbReference type="EMBL" id="UYRU01004665">
    <property type="protein sequence ID" value="VDK37765.1"/>
    <property type="molecule type" value="Genomic_DNA"/>
</dbReference>
<dbReference type="Proteomes" id="UP000281553">
    <property type="component" value="Unassembled WGS sequence"/>
</dbReference>
<sequence length="159" mass="18172">MGSANNLKSVLETLANSKLISALIRFYIDIESTGASNEFYDKFSIRFNISVIFITLWDVGFFKPHFLREADGDPATFTKFINRMINDMSFLLEEALDGLKKVRELQDLRNDASRWSKLSRQQQLNNTAESATHERQVGPPIPAPFVSANWTFFRGQDCL</sequence>
<dbReference type="AlphaFoldDB" id="A0A3P6QC66"/>
<evidence type="ECO:0000256" key="6">
    <source>
        <dbReference type="SAM" id="MobiDB-lite"/>
    </source>
</evidence>
<organism evidence="8 9">
    <name type="scientific">Dibothriocephalus latus</name>
    <name type="common">Fish tapeworm</name>
    <name type="synonym">Diphyllobothrium latum</name>
    <dbReference type="NCBI Taxonomy" id="60516"/>
    <lineage>
        <taxon>Eukaryota</taxon>
        <taxon>Metazoa</taxon>
        <taxon>Spiralia</taxon>
        <taxon>Lophotrochozoa</taxon>
        <taxon>Platyhelminthes</taxon>
        <taxon>Cestoda</taxon>
        <taxon>Eucestoda</taxon>
        <taxon>Diphyllobothriidea</taxon>
        <taxon>Diphyllobothriidae</taxon>
        <taxon>Dibothriocephalus</taxon>
    </lineage>
</organism>
<comment type="pathway">
    <text evidence="2">Protein modification; protein ubiquitination.</text>
</comment>
<dbReference type="UniPathway" id="UPA00143"/>
<evidence type="ECO:0000256" key="2">
    <source>
        <dbReference type="ARBA" id="ARBA00004906"/>
    </source>
</evidence>
<evidence type="ECO:0000313" key="9">
    <source>
        <dbReference type="Proteomes" id="UP000281553"/>
    </source>
</evidence>
<dbReference type="InterPro" id="IPR019474">
    <property type="entry name" value="Ub_conjug_fac_E4_core"/>
</dbReference>
<accession>A0A3P6QC66</accession>
<keyword evidence="9" id="KW-1185">Reference proteome</keyword>
<dbReference type="GO" id="GO:0000151">
    <property type="term" value="C:ubiquitin ligase complex"/>
    <property type="evidence" value="ECO:0007669"/>
    <property type="project" value="InterPro"/>
</dbReference>
<evidence type="ECO:0000256" key="1">
    <source>
        <dbReference type="ARBA" id="ARBA00004123"/>
    </source>
</evidence>
<keyword evidence="5" id="KW-0539">Nucleus</keyword>
<evidence type="ECO:0000313" key="8">
    <source>
        <dbReference type="EMBL" id="VDK37765.1"/>
    </source>
</evidence>
<evidence type="ECO:0000259" key="7">
    <source>
        <dbReference type="Pfam" id="PF10408"/>
    </source>
</evidence>
<dbReference type="GO" id="GO:0005634">
    <property type="term" value="C:nucleus"/>
    <property type="evidence" value="ECO:0007669"/>
    <property type="project" value="UniProtKB-SubCell"/>
</dbReference>
<protein>
    <recommendedName>
        <fullName evidence="7">Ubiquitin conjugation factor E4 core domain-containing protein</fullName>
    </recommendedName>
</protein>
<dbReference type="GO" id="GO:0006511">
    <property type="term" value="P:ubiquitin-dependent protein catabolic process"/>
    <property type="evidence" value="ECO:0007669"/>
    <property type="project" value="InterPro"/>
</dbReference>
<dbReference type="GO" id="GO:0034450">
    <property type="term" value="F:ubiquitin-ubiquitin ligase activity"/>
    <property type="evidence" value="ECO:0007669"/>
    <property type="project" value="InterPro"/>
</dbReference>
<dbReference type="Pfam" id="PF10408">
    <property type="entry name" value="Ufd2P_core"/>
    <property type="match status" value="1"/>
</dbReference>
<gene>
    <name evidence="8" type="ORF">DILT_LOCUS896</name>
</gene>
<feature type="domain" description="Ubiquitin conjugation factor E4 core" evidence="7">
    <location>
        <begin position="13"/>
        <end position="137"/>
    </location>
</feature>
<evidence type="ECO:0000256" key="3">
    <source>
        <dbReference type="ARBA" id="ARBA00022679"/>
    </source>
</evidence>
<feature type="compositionally biased region" description="Polar residues" evidence="6">
    <location>
        <begin position="116"/>
        <end position="130"/>
    </location>
</feature>
<proteinExistence type="predicted"/>
<feature type="region of interest" description="Disordered" evidence="6">
    <location>
        <begin position="116"/>
        <end position="138"/>
    </location>
</feature>
<reference evidence="8 9" key="1">
    <citation type="submission" date="2018-11" db="EMBL/GenBank/DDBJ databases">
        <authorList>
            <consortium name="Pathogen Informatics"/>
        </authorList>
    </citation>
    <scope>NUCLEOTIDE SEQUENCE [LARGE SCALE GENOMIC DNA]</scope>
</reference>
<keyword evidence="3" id="KW-0808">Transferase</keyword>
<dbReference type="GO" id="GO:0036503">
    <property type="term" value="P:ERAD pathway"/>
    <property type="evidence" value="ECO:0007669"/>
    <property type="project" value="InterPro"/>
</dbReference>
<dbReference type="GO" id="GO:0005737">
    <property type="term" value="C:cytoplasm"/>
    <property type="evidence" value="ECO:0007669"/>
    <property type="project" value="TreeGrafter"/>
</dbReference>
<name>A0A3P6QC66_DIBLA</name>
<dbReference type="PANTHER" id="PTHR13931:SF2">
    <property type="entry name" value="UBIQUITIN CONJUGATION FACTOR E4 B"/>
    <property type="match status" value="1"/>
</dbReference>